<accession>D8LTL1</accession>
<organism evidence="2 3">
    <name type="scientific">Ectocarpus siliculosus</name>
    <name type="common">Brown alga</name>
    <name type="synonym">Conferva siliculosa</name>
    <dbReference type="NCBI Taxonomy" id="2880"/>
    <lineage>
        <taxon>Eukaryota</taxon>
        <taxon>Sar</taxon>
        <taxon>Stramenopiles</taxon>
        <taxon>Ochrophyta</taxon>
        <taxon>PX clade</taxon>
        <taxon>Phaeophyceae</taxon>
        <taxon>Ectocarpales</taxon>
        <taxon>Ectocarpaceae</taxon>
        <taxon>Ectocarpus</taxon>
    </lineage>
</organism>
<dbReference type="EMBL" id="FN649732">
    <property type="protein sequence ID" value="CBN73908.1"/>
    <property type="molecule type" value="Genomic_DNA"/>
</dbReference>
<reference evidence="2 3" key="1">
    <citation type="journal article" date="2010" name="Nature">
        <title>The Ectocarpus genome and the independent evolution of multicellularity in brown algae.</title>
        <authorList>
            <person name="Cock J.M."/>
            <person name="Sterck L."/>
            <person name="Rouze P."/>
            <person name="Scornet D."/>
            <person name="Allen A.E."/>
            <person name="Amoutzias G."/>
            <person name="Anthouard V."/>
            <person name="Artiguenave F."/>
            <person name="Aury J.M."/>
            <person name="Badger J.H."/>
            <person name="Beszteri B."/>
            <person name="Billiau K."/>
            <person name="Bonnet E."/>
            <person name="Bothwell J.H."/>
            <person name="Bowler C."/>
            <person name="Boyen C."/>
            <person name="Brownlee C."/>
            <person name="Carrano C.J."/>
            <person name="Charrier B."/>
            <person name="Cho G.Y."/>
            <person name="Coelho S.M."/>
            <person name="Collen J."/>
            <person name="Corre E."/>
            <person name="Da Silva C."/>
            <person name="Delage L."/>
            <person name="Delaroque N."/>
            <person name="Dittami S.M."/>
            <person name="Doulbeau S."/>
            <person name="Elias M."/>
            <person name="Farnham G."/>
            <person name="Gachon C.M."/>
            <person name="Gschloessl B."/>
            <person name="Heesch S."/>
            <person name="Jabbari K."/>
            <person name="Jubin C."/>
            <person name="Kawai H."/>
            <person name="Kimura K."/>
            <person name="Kloareg B."/>
            <person name="Kupper F.C."/>
            <person name="Lang D."/>
            <person name="Le Bail A."/>
            <person name="Leblanc C."/>
            <person name="Lerouge P."/>
            <person name="Lohr M."/>
            <person name="Lopez P.J."/>
            <person name="Martens C."/>
            <person name="Maumus F."/>
            <person name="Michel G."/>
            <person name="Miranda-Saavedra D."/>
            <person name="Morales J."/>
            <person name="Moreau H."/>
            <person name="Motomura T."/>
            <person name="Nagasato C."/>
            <person name="Napoli C.A."/>
            <person name="Nelson D.R."/>
            <person name="Nyvall-Collen P."/>
            <person name="Peters A.F."/>
            <person name="Pommier C."/>
            <person name="Potin P."/>
            <person name="Poulain J."/>
            <person name="Quesneville H."/>
            <person name="Read B."/>
            <person name="Rensing S.A."/>
            <person name="Ritter A."/>
            <person name="Rousvoal S."/>
            <person name="Samanta M."/>
            <person name="Samson G."/>
            <person name="Schroeder D.C."/>
            <person name="Segurens B."/>
            <person name="Strittmatter M."/>
            <person name="Tonon T."/>
            <person name="Tregear J.W."/>
            <person name="Valentin K."/>
            <person name="von Dassow P."/>
            <person name="Yamagishi T."/>
            <person name="Van de Peer Y."/>
            <person name="Wincker P."/>
        </authorList>
    </citation>
    <scope>NUCLEOTIDE SEQUENCE [LARGE SCALE GENOMIC DNA]</scope>
    <source>
        <strain evidence="3">Ec32 / CCAP1310/4</strain>
    </source>
</reference>
<dbReference type="AlphaFoldDB" id="D8LTL1"/>
<feature type="region of interest" description="Disordered" evidence="1">
    <location>
        <begin position="67"/>
        <end position="86"/>
    </location>
</feature>
<evidence type="ECO:0000313" key="2">
    <source>
        <dbReference type="EMBL" id="CBN73908.1"/>
    </source>
</evidence>
<evidence type="ECO:0000256" key="1">
    <source>
        <dbReference type="SAM" id="MobiDB-lite"/>
    </source>
</evidence>
<dbReference type="EMBL" id="FN649137">
    <property type="protein sequence ID" value="CBN73908.1"/>
    <property type="molecule type" value="Genomic_DNA"/>
</dbReference>
<keyword evidence="3" id="KW-1185">Reference proteome</keyword>
<name>D8LTL1_ECTSI</name>
<protein>
    <submittedName>
        <fullName evidence="2">Uncharacterized protein</fullName>
    </submittedName>
</protein>
<sequence>MSAADLAAKKMLLPFINELSFIEIALAARGNPSGGGLASSNPIAKDAINLFQSSYLFTEGLSSLGKATGTIPRNPSPRRSPRKVLQPHAPDSFALYEARSAVVTLSRYLLLNIAIVE</sequence>
<proteinExistence type="predicted"/>
<dbReference type="InParanoid" id="D8LTL1"/>
<gene>
    <name evidence="2" type="ORF">Esi_0009_0019</name>
</gene>
<evidence type="ECO:0000313" key="3">
    <source>
        <dbReference type="Proteomes" id="UP000002630"/>
    </source>
</evidence>
<dbReference type="Proteomes" id="UP000002630">
    <property type="component" value="Linkage Group LG07"/>
</dbReference>